<dbReference type="AlphaFoldDB" id="A0A6J7H4F0"/>
<evidence type="ECO:0000256" key="3">
    <source>
        <dbReference type="ARBA" id="ARBA00022989"/>
    </source>
</evidence>
<evidence type="ECO:0000256" key="2">
    <source>
        <dbReference type="ARBA" id="ARBA00022692"/>
    </source>
</evidence>
<gene>
    <name evidence="6" type="ORF">UFOPK2282_01384</name>
    <name evidence="7" type="ORF">UFOPK3576_01415</name>
</gene>
<dbReference type="EMBL" id="CAFBMO010000077">
    <property type="protein sequence ID" value="CAB4915877.1"/>
    <property type="molecule type" value="Genomic_DNA"/>
</dbReference>
<keyword evidence="4 5" id="KW-0472">Membrane</keyword>
<evidence type="ECO:0000313" key="6">
    <source>
        <dbReference type="EMBL" id="CAB4676412.1"/>
    </source>
</evidence>
<evidence type="ECO:0000256" key="1">
    <source>
        <dbReference type="ARBA" id="ARBA00004141"/>
    </source>
</evidence>
<keyword evidence="2 5" id="KW-0812">Transmembrane</keyword>
<feature type="transmembrane region" description="Helical" evidence="5">
    <location>
        <begin position="50"/>
        <end position="83"/>
    </location>
</feature>
<dbReference type="InterPro" id="IPR032808">
    <property type="entry name" value="DoxX"/>
</dbReference>
<comment type="subcellular location">
    <subcellularLocation>
        <location evidence="1">Membrane</location>
        <topology evidence="1">Multi-pass membrane protein</topology>
    </subcellularLocation>
</comment>
<evidence type="ECO:0000256" key="5">
    <source>
        <dbReference type="SAM" id="Phobius"/>
    </source>
</evidence>
<name>A0A6J7H4F0_9ZZZZ</name>
<keyword evidence="3 5" id="KW-1133">Transmembrane helix</keyword>
<evidence type="ECO:0000256" key="4">
    <source>
        <dbReference type="ARBA" id="ARBA00023136"/>
    </source>
</evidence>
<proteinExistence type="predicted"/>
<dbReference type="EMBL" id="CAEZWR010000210">
    <property type="protein sequence ID" value="CAB4676412.1"/>
    <property type="molecule type" value="Genomic_DNA"/>
</dbReference>
<reference evidence="7" key="1">
    <citation type="submission" date="2020-05" db="EMBL/GenBank/DDBJ databases">
        <authorList>
            <person name="Chiriac C."/>
            <person name="Salcher M."/>
            <person name="Ghai R."/>
            <person name="Kavagutti S V."/>
        </authorList>
    </citation>
    <scope>NUCLEOTIDE SEQUENCE</scope>
</reference>
<evidence type="ECO:0000313" key="7">
    <source>
        <dbReference type="EMBL" id="CAB4915877.1"/>
    </source>
</evidence>
<feature type="transmembrane region" description="Helical" evidence="5">
    <location>
        <begin position="95"/>
        <end position="113"/>
    </location>
</feature>
<accession>A0A6J7H4F0</accession>
<dbReference type="GO" id="GO:0016020">
    <property type="term" value="C:membrane"/>
    <property type="evidence" value="ECO:0007669"/>
    <property type="project" value="UniProtKB-SubCell"/>
</dbReference>
<sequence>MALLIFAAILGLMTVVSGFGKLSMKDNVVEMLNHVGLNERQIRLLGTVEILGAIGLLFGIWLPILGLLAALGFVAYFLGAVIAHIRVRDGIKDMAPAILLTVLSIIVTVLQFSR</sequence>
<organism evidence="7">
    <name type="scientific">freshwater metagenome</name>
    <dbReference type="NCBI Taxonomy" id="449393"/>
    <lineage>
        <taxon>unclassified sequences</taxon>
        <taxon>metagenomes</taxon>
        <taxon>ecological metagenomes</taxon>
    </lineage>
</organism>
<dbReference type="Pfam" id="PF13564">
    <property type="entry name" value="DoxX_2"/>
    <property type="match status" value="1"/>
</dbReference>
<protein>
    <submittedName>
        <fullName evidence="7">Unannotated protein</fullName>
    </submittedName>
</protein>